<dbReference type="InterPro" id="IPR008928">
    <property type="entry name" value="6-hairpin_glycosidase_sf"/>
</dbReference>
<dbReference type="PIRSF" id="PIRSF006402">
    <property type="entry name" value="UCP006402_thioredoxin"/>
    <property type="match status" value="1"/>
</dbReference>
<dbReference type="PANTHER" id="PTHR42899:SF1">
    <property type="entry name" value="SPERMATOGENESIS-ASSOCIATED PROTEIN 20"/>
    <property type="match status" value="1"/>
</dbReference>
<name>A0ABS9EFC2_9FLAO</name>
<dbReference type="Proteomes" id="UP001179363">
    <property type="component" value="Unassembled WGS sequence"/>
</dbReference>
<dbReference type="InterPro" id="IPR004879">
    <property type="entry name" value="Ssp411-like_TRX"/>
</dbReference>
<evidence type="ECO:0000259" key="1">
    <source>
        <dbReference type="Pfam" id="PF03190"/>
    </source>
</evidence>
<keyword evidence="3" id="KW-1185">Reference proteome</keyword>
<dbReference type="Pfam" id="PF03190">
    <property type="entry name" value="Thioredox_DsbH"/>
    <property type="match status" value="1"/>
</dbReference>
<dbReference type="RefSeq" id="WP_236132311.1">
    <property type="nucleotide sequence ID" value="NZ_JAKGTH010000006.1"/>
</dbReference>
<dbReference type="EMBL" id="JAKGTH010000006">
    <property type="protein sequence ID" value="MCF4100156.1"/>
    <property type="molecule type" value="Genomic_DNA"/>
</dbReference>
<reference evidence="2" key="1">
    <citation type="submission" date="2022-01" db="EMBL/GenBank/DDBJ databases">
        <title>Gillisia lutea sp. nov., isolated from marine plastic residues from the Malvarosa beach (Valencia, Spain).</title>
        <authorList>
            <person name="Vidal-Verdu A."/>
            <person name="Molina-Menor E."/>
            <person name="Satari L."/>
            <person name="Pascual J."/>
            <person name="Pereto J."/>
            <person name="Porcar M."/>
        </authorList>
    </citation>
    <scope>NUCLEOTIDE SEQUENCE</scope>
    <source>
        <strain evidence="2">M10.2A</strain>
    </source>
</reference>
<gene>
    <name evidence="2" type="ORF">L1I30_00615</name>
</gene>
<organism evidence="2 3">
    <name type="scientific">Gillisia lutea</name>
    <dbReference type="NCBI Taxonomy" id="2909668"/>
    <lineage>
        <taxon>Bacteria</taxon>
        <taxon>Pseudomonadati</taxon>
        <taxon>Bacteroidota</taxon>
        <taxon>Flavobacteriia</taxon>
        <taxon>Flavobacteriales</taxon>
        <taxon>Flavobacteriaceae</taxon>
        <taxon>Gillisia</taxon>
    </lineage>
</organism>
<evidence type="ECO:0000313" key="2">
    <source>
        <dbReference type="EMBL" id="MCF4100156.1"/>
    </source>
</evidence>
<comment type="caution">
    <text evidence="2">The sequence shown here is derived from an EMBL/GenBank/DDBJ whole genome shotgun (WGS) entry which is preliminary data.</text>
</comment>
<dbReference type="Gene3D" id="3.40.30.10">
    <property type="entry name" value="Glutaredoxin"/>
    <property type="match status" value="1"/>
</dbReference>
<evidence type="ECO:0000313" key="3">
    <source>
        <dbReference type="Proteomes" id="UP001179363"/>
    </source>
</evidence>
<dbReference type="CDD" id="cd02955">
    <property type="entry name" value="SSP411"/>
    <property type="match status" value="1"/>
</dbReference>
<dbReference type="InterPro" id="IPR024705">
    <property type="entry name" value="Ssp411"/>
</dbReference>
<dbReference type="SUPFAM" id="SSF48208">
    <property type="entry name" value="Six-hairpin glycosidases"/>
    <property type="match status" value="1"/>
</dbReference>
<protein>
    <submittedName>
        <fullName evidence="2">Thioredoxin domain-containing protein</fullName>
    </submittedName>
</protein>
<dbReference type="InterPro" id="IPR036249">
    <property type="entry name" value="Thioredoxin-like_sf"/>
</dbReference>
<dbReference type="SUPFAM" id="SSF52833">
    <property type="entry name" value="Thioredoxin-like"/>
    <property type="match status" value="1"/>
</dbReference>
<accession>A0ABS9EFC2</accession>
<proteinExistence type="predicted"/>
<dbReference type="PANTHER" id="PTHR42899">
    <property type="entry name" value="SPERMATOGENESIS-ASSOCIATED PROTEIN 20"/>
    <property type="match status" value="1"/>
</dbReference>
<feature type="domain" description="Spermatogenesis-associated protein 20-like TRX" evidence="1">
    <location>
        <begin position="6"/>
        <end position="159"/>
    </location>
</feature>
<sequence length="682" mass="79334">METPVNKLIHETSPYLLQHANNPVQWYAWNDESLNEAKKSGKLIVISIGYAACHWCHVMEHESFENEEVAEVMNTHFINIKVDREERPDVDQAYMNAVQIMTGSGGWPMNVIALPDGRPVWGGTYFKKDQWIKSLNQVANLYKTDPDTLYEYANKLEAGLKQMQLIPENESEQDFSKNDFKPILKKWKTRFDLEYGGDRRAPKFVIPSNFEFLLRYATQKNDTDLFDYVQHSLTKISFGGIYDHVEGGFSRYAVDDIWHVPHFEKMLYDNGQLMSLYSNAYASTNNSWFKELILQSLNFIENKLTNKTTGAFYASLDADSLNKDHQLEEGAFYVWSIGELKGHLKEDFNVFSSYYNINPFGKWEHDKYVLIRTKTDEEVALQFDMPLETLQQKKKNWLKILNEKREVRDKPRLDDKQITSWNALMLNGYVNAYKKLSQEKHLKTAIKNAHFIADNLIQKNGSLHHSYKGNSSKINGYLEDYALVIEAFLNLYEVSLDKKWLELSHSLIEYSIHHFYDPEQMLFYFTSNEDAPLITRNMEYNDNVIPSSNSVMGKNLFKLSKYFEESRYLDMAYGMLKKIDGQIASYPQGYSNWMELKMNFTHPYFEIVVVGENAFQIIQELNKLYLPNILIDGAVKEDNRPLTKNRYIQGKTLIYACINGSCQLPVTTIPDLLGIIQAFNKT</sequence>